<dbReference type="EMBL" id="VDFR01000134">
    <property type="protein sequence ID" value="TNC36551.1"/>
    <property type="molecule type" value="Genomic_DNA"/>
</dbReference>
<dbReference type="InterPro" id="IPR013783">
    <property type="entry name" value="Ig-like_fold"/>
</dbReference>
<dbReference type="AlphaFoldDB" id="A0A5C4MI15"/>
<dbReference type="InterPro" id="IPR009091">
    <property type="entry name" value="RCC1/BLIP-II"/>
</dbReference>
<feature type="signal peptide" evidence="1">
    <location>
        <begin position="1"/>
        <end position="28"/>
    </location>
</feature>
<dbReference type="Gene3D" id="2.130.10.30">
    <property type="entry name" value="Regulator of chromosome condensation 1/beta-lactamase-inhibitor protein II"/>
    <property type="match status" value="1"/>
</dbReference>
<evidence type="ECO:0000313" key="5">
    <source>
        <dbReference type="Proteomes" id="UP000306740"/>
    </source>
</evidence>
<dbReference type="PANTHER" id="PTHR45982">
    <property type="entry name" value="REGULATOR OF CHROMOSOME CONDENSATION"/>
    <property type="match status" value="1"/>
</dbReference>
<protein>
    <recommendedName>
        <fullName evidence="2">Bacterial Ig-like domain-containing protein</fullName>
    </recommendedName>
</protein>
<evidence type="ECO:0000256" key="1">
    <source>
        <dbReference type="SAM" id="SignalP"/>
    </source>
</evidence>
<dbReference type="Pfam" id="PF16640">
    <property type="entry name" value="Big_3_5"/>
    <property type="match status" value="2"/>
</dbReference>
<dbReference type="GO" id="GO:0005975">
    <property type="term" value="P:carbohydrate metabolic process"/>
    <property type="evidence" value="ECO:0007669"/>
    <property type="project" value="UniProtKB-ARBA"/>
</dbReference>
<dbReference type="InterPro" id="IPR000408">
    <property type="entry name" value="Reg_chr_condens"/>
</dbReference>
<dbReference type="Proteomes" id="UP000306740">
    <property type="component" value="Unassembled WGS sequence"/>
</dbReference>
<sequence length="600" mass="60057">MKSLARQGATVVVASAVALVGLSAPALAAPGVPVDPADAGKVVAWGIAGSQAVTIPAELADKKILAVDAGADYNLALDGTGAVTPWGSGTALPVALFPEEGLTDVKAVAAANENALALKRDGSVVAWGAETTGINAVPTDLGVAKAVNVNALAGMAVLSDGTVKQWGAMAAFVPLPDGLTDVVDVASGTLHSIALKSDGTVVAWGMLPGVPEITVPSEIQGHVKAIAAGRNGSAAVTDTGDVVVWGAEPLGAAPAELAEEEAVDIDMDSTVVVRTASGKVYAWGNPEDPDAPAMTDVPDELSGEKVTAVAAGVKHTVAIAAGLNATTKPTITGTPKVGQTLTAATAEFSLEPDSIATQWNAGGAPIAGATSSTLALTAAQVGKKITVTQTATKGSDKATVTSDPTAAVVAAQVASSVRATAPTIRYGATPRITVTVSPTNAAGRVDVYKGAARLGSTNAVNGRATVVLSRTALKPGKHVLSVRYAGNAATKASSTSVRLVVAKASAKVSASVATKKVVVKKTRAKVRVTVRAAGVVPTGTVAIYQGKRKVGTAKLRSNGTAVVKLKKFSKAGKVKLTVRYLGSSTVDRASKSIKVKVKKR</sequence>
<name>A0A5C4MI15_9ACTN</name>
<dbReference type="InterPro" id="IPR051553">
    <property type="entry name" value="Ran_GTPase-activating"/>
</dbReference>
<gene>
    <name evidence="4" type="ORF">FHE65_20975</name>
    <name evidence="3" type="ORF">FHE65_25930</name>
</gene>
<feature type="domain" description="Bacterial Ig-like" evidence="2">
    <location>
        <begin position="521"/>
        <end position="597"/>
    </location>
</feature>
<dbReference type="SUPFAM" id="SSF50985">
    <property type="entry name" value="RCC1/BLIP-II"/>
    <property type="match status" value="1"/>
</dbReference>
<dbReference type="Gene3D" id="2.60.40.2700">
    <property type="match status" value="1"/>
</dbReference>
<dbReference type="PROSITE" id="PS50012">
    <property type="entry name" value="RCC1_3"/>
    <property type="match status" value="1"/>
</dbReference>
<accession>A0A5C4MI15</accession>
<dbReference type="GO" id="GO:0005085">
    <property type="term" value="F:guanyl-nucleotide exchange factor activity"/>
    <property type="evidence" value="ECO:0007669"/>
    <property type="project" value="TreeGrafter"/>
</dbReference>
<evidence type="ECO:0000313" key="3">
    <source>
        <dbReference type="EMBL" id="TNC36551.1"/>
    </source>
</evidence>
<dbReference type="Pfam" id="PF13540">
    <property type="entry name" value="RCC1_2"/>
    <property type="match status" value="1"/>
</dbReference>
<feature type="chain" id="PRO_5036366919" description="Bacterial Ig-like domain-containing protein" evidence="1">
    <location>
        <begin position="29"/>
        <end position="600"/>
    </location>
</feature>
<dbReference type="OrthoDB" id="904022at2"/>
<comment type="caution">
    <text evidence="4">The sequence shown here is derived from an EMBL/GenBank/DDBJ whole genome shotgun (WGS) entry which is preliminary data.</text>
</comment>
<dbReference type="Gene3D" id="2.60.40.10">
    <property type="entry name" value="Immunoglobulins"/>
    <property type="match status" value="2"/>
</dbReference>
<proteinExistence type="predicted"/>
<dbReference type="EMBL" id="VDFR01000095">
    <property type="protein sequence ID" value="TNC42500.1"/>
    <property type="molecule type" value="Genomic_DNA"/>
</dbReference>
<organism evidence="4 5">
    <name type="scientific">Mumia zhuanghuii</name>
    <dbReference type="NCBI Taxonomy" id="2585211"/>
    <lineage>
        <taxon>Bacteria</taxon>
        <taxon>Bacillati</taxon>
        <taxon>Actinomycetota</taxon>
        <taxon>Actinomycetes</taxon>
        <taxon>Propionibacteriales</taxon>
        <taxon>Nocardioidaceae</taxon>
        <taxon>Mumia</taxon>
    </lineage>
</organism>
<dbReference type="GO" id="GO:0005737">
    <property type="term" value="C:cytoplasm"/>
    <property type="evidence" value="ECO:0007669"/>
    <property type="project" value="TreeGrafter"/>
</dbReference>
<dbReference type="PROSITE" id="PS00626">
    <property type="entry name" value="RCC1_2"/>
    <property type="match status" value="1"/>
</dbReference>
<evidence type="ECO:0000259" key="2">
    <source>
        <dbReference type="Pfam" id="PF16640"/>
    </source>
</evidence>
<evidence type="ECO:0000313" key="4">
    <source>
        <dbReference type="EMBL" id="TNC42500.1"/>
    </source>
</evidence>
<feature type="domain" description="Bacterial Ig-like" evidence="2">
    <location>
        <begin position="419"/>
        <end position="501"/>
    </location>
</feature>
<dbReference type="PANTHER" id="PTHR45982:SF1">
    <property type="entry name" value="REGULATOR OF CHROMOSOME CONDENSATION"/>
    <property type="match status" value="1"/>
</dbReference>
<keyword evidence="1" id="KW-0732">Signal</keyword>
<reference evidence="4 5" key="1">
    <citation type="submission" date="2019-05" db="EMBL/GenBank/DDBJ databases">
        <title>Mumia sp. nov., isolated from the intestinal contents of plateau pika (Ochotona curzoniae) in the Qinghai-Tibet plateau of China.</title>
        <authorList>
            <person name="Tian Z."/>
        </authorList>
    </citation>
    <scope>NUCLEOTIDE SEQUENCE [LARGE SCALE GENOMIC DNA]</scope>
    <source>
        <strain evidence="5">527</strain>
        <strain evidence="4">Z527</strain>
    </source>
</reference>
<dbReference type="InterPro" id="IPR032109">
    <property type="entry name" value="Big_3_5"/>
</dbReference>
<dbReference type="RefSeq" id="WP_139106540.1">
    <property type="nucleotide sequence ID" value="NZ_VDFR01000095.1"/>
</dbReference>